<keyword evidence="7" id="KW-1185">Reference proteome</keyword>
<evidence type="ECO:0000313" key="6">
    <source>
        <dbReference type="EMBL" id="BDS10323.1"/>
    </source>
</evidence>
<keyword evidence="5" id="KW-0378">Hydrolase</keyword>
<dbReference type="AlphaFoldDB" id="A0A915YC18"/>
<dbReference type="PANTHER" id="PTHR28511:SF1">
    <property type="entry name" value="ENDONUCLEASE V"/>
    <property type="match status" value="1"/>
</dbReference>
<reference evidence="6" key="1">
    <citation type="submission" date="2022-09" db="EMBL/GenBank/DDBJ databases">
        <title>Aureispira anguillicida sp. nov., isolated from Leptocephalus of Japanese eel Anguilla japonica.</title>
        <authorList>
            <person name="Yuasa K."/>
            <person name="Mekata T."/>
            <person name="Ikunari K."/>
        </authorList>
    </citation>
    <scope>NUCLEOTIDE SEQUENCE</scope>
    <source>
        <strain evidence="6">EL160426</strain>
    </source>
</reference>
<accession>A0A915YC18</accession>
<dbReference type="InterPro" id="IPR007581">
    <property type="entry name" value="Endonuclease-V"/>
</dbReference>
<comment type="subcellular location">
    <subcellularLocation>
        <location evidence="1">Cytoplasm</location>
    </subcellularLocation>
</comment>
<keyword evidence="4 6" id="KW-0255">Endonuclease</keyword>
<evidence type="ECO:0000313" key="7">
    <source>
        <dbReference type="Proteomes" id="UP001060919"/>
    </source>
</evidence>
<dbReference type="CDD" id="cd06559">
    <property type="entry name" value="Endonuclease_V"/>
    <property type="match status" value="1"/>
</dbReference>
<dbReference type="GO" id="GO:0016891">
    <property type="term" value="F:RNA endonuclease activity producing 5'-phosphomonoesters, hydrolytic mechanism"/>
    <property type="evidence" value="ECO:0007669"/>
    <property type="project" value="TreeGrafter"/>
</dbReference>
<dbReference type="Pfam" id="PF04493">
    <property type="entry name" value="Endonuclease_5"/>
    <property type="match status" value="1"/>
</dbReference>
<dbReference type="GO" id="GO:0005737">
    <property type="term" value="C:cytoplasm"/>
    <property type="evidence" value="ECO:0007669"/>
    <property type="project" value="UniProtKB-SubCell"/>
</dbReference>
<protein>
    <submittedName>
        <fullName evidence="6">Endonuclease V</fullName>
    </submittedName>
</protein>
<dbReference type="KEGG" id="aup:AsAng_0010310"/>
<sequence>MDLDLLRDEQEWLAKQVVIPSTPFDFTPYDILFGIDIQYVGEQAFCAISAHYFNGEHIQTFILKTQAGMEYISGFFCFREGPPVLRAIRKILEKQNIIPKLILIDGHGIAHPRQLGIASWIGVKTNLPSIGIAKRPLLKYEGTLAPERGATIPIRLKNKVVGTVLRTQTDIKPVFVSPGYNISIEQASDLTLQLSPSYRISNPIRIADHVARAYSKEKKVAQVISL</sequence>
<keyword evidence="3" id="KW-0540">Nuclease</keyword>
<dbReference type="GO" id="GO:0006281">
    <property type="term" value="P:DNA repair"/>
    <property type="evidence" value="ECO:0007669"/>
    <property type="project" value="InterPro"/>
</dbReference>
<dbReference type="Proteomes" id="UP001060919">
    <property type="component" value="Chromosome"/>
</dbReference>
<dbReference type="RefSeq" id="WP_264791645.1">
    <property type="nucleotide sequence ID" value="NZ_AP026867.1"/>
</dbReference>
<evidence type="ECO:0000256" key="2">
    <source>
        <dbReference type="ARBA" id="ARBA00022490"/>
    </source>
</evidence>
<keyword evidence="2" id="KW-0963">Cytoplasm</keyword>
<name>A0A915YC18_9BACT</name>
<gene>
    <name evidence="6" type="ORF">AsAng_0010310</name>
</gene>
<evidence type="ECO:0000256" key="3">
    <source>
        <dbReference type="ARBA" id="ARBA00022722"/>
    </source>
</evidence>
<dbReference type="Gene3D" id="3.30.2170.10">
    <property type="entry name" value="archaeoglobus fulgidus dsm 4304 superfamily"/>
    <property type="match status" value="1"/>
</dbReference>
<dbReference type="EMBL" id="AP026867">
    <property type="protein sequence ID" value="BDS10323.1"/>
    <property type="molecule type" value="Genomic_DNA"/>
</dbReference>
<evidence type="ECO:0000256" key="4">
    <source>
        <dbReference type="ARBA" id="ARBA00022759"/>
    </source>
</evidence>
<evidence type="ECO:0000256" key="5">
    <source>
        <dbReference type="ARBA" id="ARBA00022801"/>
    </source>
</evidence>
<evidence type="ECO:0000256" key="1">
    <source>
        <dbReference type="ARBA" id="ARBA00004496"/>
    </source>
</evidence>
<dbReference type="GO" id="GO:0003727">
    <property type="term" value="F:single-stranded RNA binding"/>
    <property type="evidence" value="ECO:0007669"/>
    <property type="project" value="TreeGrafter"/>
</dbReference>
<proteinExistence type="predicted"/>
<dbReference type="PANTHER" id="PTHR28511">
    <property type="entry name" value="ENDONUCLEASE V"/>
    <property type="match status" value="1"/>
</dbReference>
<organism evidence="6 7">
    <name type="scientific">Aureispira anguillae</name>
    <dbReference type="NCBI Taxonomy" id="2864201"/>
    <lineage>
        <taxon>Bacteria</taxon>
        <taxon>Pseudomonadati</taxon>
        <taxon>Bacteroidota</taxon>
        <taxon>Saprospiria</taxon>
        <taxon>Saprospirales</taxon>
        <taxon>Saprospiraceae</taxon>
        <taxon>Aureispira</taxon>
    </lineage>
</organism>